<feature type="domain" description="Macro" evidence="3">
    <location>
        <begin position="733"/>
        <end position="900"/>
    </location>
</feature>
<dbReference type="InterPro" id="IPR002589">
    <property type="entry name" value="Macro_dom"/>
</dbReference>
<feature type="transmembrane region" description="Helical" evidence="2">
    <location>
        <begin position="21"/>
        <end position="41"/>
    </location>
</feature>
<dbReference type="InterPro" id="IPR050892">
    <property type="entry name" value="ADP-ribose_metab_enzymes"/>
</dbReference>
<proteinExistence type="predicted"/>
<keyword evidence="2" id="KW-1133">Transmembrane helix</keyword>
<feature type="region of interest" description="Disordered" evidence="1">
    <location>
        <begin position="1074"/>
        <end position="1104"/>
    </location>
</feature>
<keyword evidence="2" id="KW-0812">Transmembrane</keyword>
<keyword evidence="4" id="KW-1185">Reference proteome</keyword>
<dbReference type="PANTHER" id="PTHR12521:SF0">
    <property type="entry name" value="ADP-RIBOSE GLYCOHYDROLASE OARD1"/>
    <property type="match status" value="1"/>
</dbReference>
<evidence type="ECO:0000259" key="3">
    <source>
        <dbReference type="PROSITE" id="PS51154"/>
    </source>
</evidence>
<accession>A0A8B8G5L7</accession>
<dbReference type="GeneID" id="112688745"/>
<organism evidence="4 5">
    <name type="scientific">Sipha flava</name>
    <name type="common">yellow sugarcane aphid</name>
    <dbReference type="NCBI Taxonomy" id="143950"/>
    <lineage>
        <taxon>Eukaryota</taxon>
        <taxon>Metazoa</taxon>
        <taxon>Ecdysozoa</taxon>
        <taxon>Arthropoda</taxon>
        <taxon>Hexapoda</taxon>
        <taxon>Insecta</taxon>
        <taxon>Pterygota</taxon>
        <taxon>Neoptera</taxon>
        <taxon>Paraneoptera</taxon>
        <taxon>Hemiptera</taxon>
        <taxon>Sternorrhyncha</taxon>
        <taxon>Aphidomorpha</taxon>
        <taxon>Aphidoidea</taxon>
        <taxon>Aphididae</taxon>
        <taxon>Sipha</taxon>
    </lineage>
</organism>
<dbReference type="GO" id="GO:0140291">
    <property type="term" value="P:peptidyl-glutamate ADP-deribosylation"/>
    <property type="evidence" value="ECO:0007669"/>
    <property type="project" value="TreeGrafter"/>
</dbReference>
<keyword evidence="2" id="KW-0472">Membrane</keyword>
<dbReference type="SUPFAM" id="SSF52949">
    <property type="entry name" value="Macro domain-like"/>
    <property type="match status" value="1"/>
</dbReference>
<evidence type="ECO:0000313" key="4">
    <source>
        <dbReference type="Proteomes" id="UP000694846"/>
    </source>
</evidence>
<evidence type="ECO:0000313" key="5">
    <source>
        <dbReference type="RefSeq" id="XP_025417881.1"/>
    </source>
</evidence>
<sequence>MAPKKRSCNETKNWLYILTKLKYIICLILRVLLFFAAYIMLKCSALFETLSEYLITNINTEDLFEAPHENRCNCSSFNPNNQSKNILDKNKVVDTIMETLNINFNDNDYIEQEIQHESPLKKINNIFDTVDETLNIKLGDNNKNEFIKELSTNKQCNDYANIEEPNIQHELQKENINDISDTVNGTLNNKFENDNPCDNPYKKLELKMVEVITDNEKELSINKQCNVNYFMEHKIQHESQEENINHISDTIKFIDNSYLEHNIQHELKEENVNDISDIINEPLSIKCIDNSYMEHNIQHELQEENINDISDIINEPISIKCIDNAYMEHNIQHELQEANVYDISDIINEPISIKCIDNAYMEHNIQHELQEENVNDIFDFIYETSNIKCTDDNPKNELQHTIFDVITDSEKETSINKQCNDNSYMEHKIQQESLEEEKVNNISNTVNETLSIKRSVIDDHKNEVQLKVVEVKPNAKKNRSTNKQNKHFSCTSNDQNKLQINQKLNKVYELQPKVNDVYIDTVNEILNEKSISETITVKIDSGIITTDPIKVENRSRFPHRTMNIIVSTLKENEIKDKQLIIDGKLNRELDSCRSISETITVKIDSGIITTDPIKVENRSRFPHRTMNIIVSTLKENEIKDKQLIIDGKLNRELDRMSKIPKSPTINNRNQYQTNEIISVNTSDNVSKKKEIPVKLEIQETKSSEEAYDNYCKGTSFKNTNNHKYINQNYNSHESRNSMNKYELSNLSEVDKDIFSLDPEYSLALCVNDHFTPSPAFIDFRTKFGGIDELLDQHLIVGDVGEILHGNQYIFYLITNKKIVTNKTSNMHSLEKALKNLLIKMKKLGLTKLAIPLYGNGLFYYCLSDVKNTISKVFSGFNIEIIICTAQSNLNTLRPIPSKVMYTSKNLWEMEPQTDILMFIDMGKMYLDNWNDEVVENINARYQFKDRFLNDINIKPMAPGDVWSYKIGIEILFCIFIKSENENPSYFKCLNKAFNAIKSEMTGYRFLGIQLEPTSSLNLNNITSRTLILLMSVFSQANAEIWVCGDTKNSNTQKFQHYKNTVNTAIEMNKGGSIQKTMNRSKQDKKRHGMNNSTSHSAENNHKKHDDNFVRKNLKCLNNSMTGIFYFIQLF</sequence>
<reference evidence="5" key="1">
    <citation type="submission" date="2025-08" db="UniProtKB">
        <authorList>
            <consortium name="RefSeq"/>
        </authorList>
    </citation>
    <scope>IDENTIFICATION</scope>
    <source>
        <tissue evidence="5">Whole body</tissue>
    </source>
</reference>
<dbReference type="Proteomes" id="UP000694846">
    <property type="component" value="Unplaced"/>
</dbReference>
<dbReference type="RefSeq" id="XP_025417881.1">
    <property type="nucleotide sequence ID" value="XM_025562096.1"/>
</dbReference>
<protein>
    <submittedName>
        <fullName evidence="5">Variant-silencing SET domain-containing protein-like</fullName>
    </submittedName>
</protein>
<gene>
    <name evidence="5" type="primary">LOC112688745</name>
</gene>
<name>A0A8B8G5L7_9HEMI</name>
<dbReference type="OrthoDB" id="2155246at2759"/>
<dbReference type="PANTHER" id="PTHR12521">
    <property type="entry name" value="PROTEIN C6ORF130"/>
    <property type="match status" value="1"/>
</dbReference>
<dbReference type="PROSITE" id="PS51154">
    <property type="entry name" value="MACRO"/>
    <property type="match status" value="1"/>
</dbReference>
<dbReference type="AlphaFoldDB" id="A0A8B8G5L7"/>
<dbReference type="Gene3D" id="3.40.220.10">
    <property type="entry name" value="Leucine Aminopeptidase, subunit E, domain 1"/>
    <property type="match status" value="1"/>
</dbReference>
<evidence type="ECO:0000256" key="1">
    <source>
        <dbReference type="SAM" id="MobiDB-lite"/>
    </source>
</evidence>
<dbReference type="InterPro" id="IPR043472">
    <property type="entry name" value="Macro_dom-like"/>
</dbReference>
<evidence type="ECO:0000256" key="2">
    <source>
        <dbReference type="SAM" id="Phobius"/>
    </source>
</evidence>